<feature type="compositionally biased region" description="Low complexity" evidence="1">
    <location>
        <begin position="37"/>
        <end position="55"/>
    </location>
</feature>
<reference evidence="2 3" key="1">
    <citation type="journal article" date="2017" name="Int. J. Parasitol.">
        <title>The genome of the protozoan parasite Cystoisospora suis and a reverse vaccinology approach to identify vaccine candidates.</title>
        <authorList>
            <person name="Palmieri N."/>
            <person name="Shrestha A."/>
            <person name="Ruttkowski B."/>
            <person name="Beck T."/>
            <person name="Vogl C."/>
            <person name="Tomley F."/>
            <person name="Blake D.P."/>
            <person name="Joachim A."/>
        </authorList>
    </citation>
    <scope>NUCLEOTIDE SEQUENCE [LARGE SCALE GENOMIC DNA]</scope>
    <source>
        <strain evidence="2 3">Wien I</strain>
    </source>
</reference>
<comment type="caution">
    <text evidence="2">The sequence shown here is derived from an EMBL/GenBank/DDBJ whole genome shotgun (WGS) entry which is preliminary data.</text>
</comment>
<gene>
    <name evidence="2" type="ORF">CSUI_007539</name>
</gene>
<dbReference type="EMBL" id="MIGC01003989">
    <property type="protein sequence ID" value="PHJ18633.1"/>
    <property type="molecule type" value="Genomic_DNA"/>
</dbReference>
<dbReference type="OrthoDB" id="364608at2759"/>
<feature type="compositionally biased region" description="Acidic residues" evidence="1">
    <location>
        <begin position="96"/>
        <end position="107"/>
    </location>
</feature>
<dbReference type="GeneID" id="94430895"/>
<keyword evidence="3" id="KW-1185">Reference proteome</keyword>
<dbReference type="Proteomes" id="UP000221165">
    <property type="component" value="Unassembled WGS sequence"/>
</dbReference>
<feature type="region of interest" description="Disordered" evidence="1">
    <location>
        <begin position="1"/>
        <end position="110"/>
    </location>
</feature>
<dbReference type="VEuPathDB" id="ToxoDB:CSUI_007539"/>
<dbReference type="RefSeq" id="XP_067920339.1">
    <property type="nucleotide sequence ID" value="XM_068067684.1"/>
</dbReference>
<evidence type="ECO:0000313" key="3">
    <source>
        <dbReference type="Proteomes" id="UP000221165"/>
    </source>
</evidence>
<sequence length="264" mass="29076">MGNTMSCFERWGKRAPDGPLLNIKGNKAGQGSNIVQASSTVSTSAGSTTSTTPATGSGGPSGPAPPAAAERPMRRRQTYSSKTTRKSDTEVSSLDEVSDESESEEDIDRVSASDIRKKKVMQYRRALTKVVKLKTHLFSETVKVTCSKDGEEIEWYKGKSATGTQGDKKKRAGSFPVDKVRKARSDHFREVTGGQYQSPGDHRQQPAANNLQFHVSDTRVVLEVLHVVDGDARSFDAVVRFKTPTERENWQDQVQSLMKFMSMK</sequence>
<evidence type="ECO:0000256" key="1">
    <source>
        <dbReference type="SAM" id="MobiDB-lite"/>
    </source>
</evidence>
<organism evidence="2 3">
    <name type="scientific">Cystoisospora suis</name>
    <dbReference type="NCBI Taxonomy" id="483139"/>
    <lineage>
        <taxon>Eukaryota</taxon>
        <taxon>Sar</taxon>
        <taxon>Alveolata</taxon>
        <taxon>Apicomplexa</taxon>
        <taxon>Conoidasida</taxon>
        <taxon>Coccidia</taxon>
        <taxon>Eucoccidiorida</taxon>
        <taxon>Eimeriorina</taxon>
        <taxon>Sarcocystidae</taxon>
        <taxon>Cystoisospora</taxon>
    </lineage>
</organism>
<proteinExistence type="predicted"/>
<accession>A0A2C6KQK0</accession>
<name>A0A2C6KQK0_9APIC</name>
<evidence type="ECO:0000313" key="2">
    <source>
        <dbReference type="EMBL" id="PHJ18633.1"/>
    </source>
</evidence>
<protein>
    <submittedName>
        <fullName evidence="2">Uncharacterized protein</fullName>
    </submittedName>
</protein>
<dbReference type="AlphaFoldDB" id="A0A2C6KQK0"/>